<evidence type="ECO:0000256" key="2">
    <source>
        <dbReference type="ARBA" id="ARBA00009695"/>
    </source>
</evidence>
<dbReference type="KEGG" id="smo:SELMODRAFT_418220"/>
<evidence type="ECO:0000259" key="7">
    <source>
        <dbReference type="Pfam" id="PF21982"/>
    </source>
</evidence>
<feature type="region of interest" description="Disordered" evidence="5">
    <location>
        <begin position="66"/>
        <end position="102"/>
    </location>
</feature>
<dbReference type="EMBL" id="GL377602">
    <property type="protein sequence ID" value="EFJ20371.1"/>
    <property type="molecule type" value="Genomic_DNA"/>
</dbReference>
<evidence type="ECO:0000259" key="6">
    <source>
        <dbReference type="Pfam" id="PF02631"/>
    </source>
</evidence>
<dbReference type="InterPro" id="IPR053924">
    <property type="entry name" value="RecX_HTH_2nd"/>
</dbReference>
<evidence type="ECO:0000313" key="8">
    <source>
        <dbReference type="EMBL" id="EFJ20371.1"/>
    </source>
</evidence>
<feature type="domain" description="RecX first three-helical" evidence="7">
    <location>
        <begin position="286"/>
        <end position="323"/>
    </location>
</feature>
<dbReference type="Pfam" id="PF21982">
    <property type="entry name" value="RecX_HTH1"/>
    <property type="match status" value="1"/>
</dbReference>
<feature type="compositionally biased region" description="Basic and acidic residues" evidence="5">
    <location>
        <begin position="167"/>
        <end position="182"/>
    </location>
</feature>
<proteinExistence type="inferred from homology"/>
<dbReference type="HAMAP" id="MF_01114">
    <property type="entry name" value="RecX"/>
    <property type="match status" value="1"/>
</dbReference>
<comment type="similarity">
    <text evidence="2">Belongs to the RecX family.</text>
</comment>
<dbReference type="InterPro" id="IPR003783">
    <property type="entry name" value="Regulatory_RecX"/>
</dbReference>
<accession>D8S520</accession>
<gene>
    <name evidence="8" type="ORF">SELMODRAFT_418220</name>
</gene>
<evidence type="ECO:0000256" key="1">
    <source>
        <dbReference type="ARBA" id="ARBA00004496"/>
    </source>
</evidence>
<dbReference type="InterPro" id="IPR053926">
    <property type="entry name" value="RecX_HTH_1st"/>
</dbReference>
<keyword evidence="9" id="KW-1185">Reference proteome</keyword>
<dbReference type="Proteomes" id="UP000001514">
    <property type="component" value="Unassembled WGS sequence"/>
</dbReference>
<sequence>MALKPIGSWCALGSRHCGRGKWRSLGTARASSSGKPSQIPSLVRYIPKLARKYDGEILENVHFPRTISSGEDDGEEEEFGSGFFDSDSQAGKKKRKGARFYFDDTEKQRSELGLASFRRNAIDLEEFEEGSERNDAVSSNEMISTEESSSEEETSGQQERLSSLHRITKEQPPRTKEVKTSIRKEVLSSLQLVPASRLVSRPRPGPSTAVLDSKAATSDDDIPSQCPAMRLLPASQLNLNPRSMEDDEPEEFDDEEEEDALFALEVQKRKTELPSFPDSGGERTAAKNYAVFLLSKWQRTAAELRKKLSEKNYSVQVTESTIAALREEGLQSDTSFAEVFAQSRWNTRGWGPKRIKHELVRKGVDTANIDRALQKVFKADGDGNIVQDDDDMQWGMSKQAQEHIFALSARKWSSGGNISVQARSRRLAGWLQRRGFSWKVINGIIHILEGNGSFQKSL</sequence>
<feature type="region of interest" description="Disordered" evidence="5">
    <location>
        <begin position="197"/>
        <end position="225"/>
    </location>
</feature>
<dbReference type="Gramene" id="EFJ20371">
    <property type="protein sequence ID" value="EFJ20371"/>
    <property type="gene ID" value="SELMODRAFT_418220"/>
</dbReference>
<dbReference type="AlphaFoldDB" id="D8S520"/>
<dbReference type="HOGENOM" id="CLU_593685_0_0_1"/>
<protein>
    <recommendedName>
        <fullName evidence="3">Regulatory protein RecX</fullName>
    </recommendedName>
</protein>
<dbReference type="Gene3D" id="1.10.10.10">
    <property type="entry name" value="Winged helix-like DNA-binding domain superfamily/Winged helix DNA-binding domain"/>
    <property type="match status" value="2"/>
</dbReference>
<organism evidence="9">
    <name type="scientific">Selaginella moellendorffii</name>
    <name type="common">Spikemoss</name>
    <dbReference type="NCBI Taxonomy" id="88036"/>
    <lineage>
        <taxon>Eukaryota</taxon>
        <taxon>Viridiplantae</taxon>
        <taxon>Streptophyta</taxon>
        <taxon>Embryophyta</taxon>
        <taxon>Tracheophyta</taxon>
        <taxon>Lycopodiopsida</taxon>
        <taxon>Selaginellales</taxon>
        <taxon>Selaginellaceae</taxon>
        <taxon>Selaginella</taxon>
    </lineage>
</organism>
<dbReference type="eggNOG" id="KOG0017">
    <property type="taxonomic scope" value="Eukaryota"/>
</dbReference>
<reference evidence="8 9" key="1">
    <citation type="journal article" date="2011" name="Science">
        <title>The Selaginella genome identifies genetic changes associated with the evolution of vascular plants.</title>
        <authorList>
            <person name="Banks J.A."/>
            <person name="Nishiyama T."/>
            <person name="Hasebe M."/>
            <person name="Bowman J.L."/>
            <person name="Gribskov M."/>
            <person name="dePamphilis C."/>
            <person name="Albert V.A."/>
            <person name="Aono N."/>
            <person name="Aoyama T."/>
            <person name="Ambrose B.A."/>
            <person name="Ashton N.W."/>
            <person name="Axtell M.J."/>
            <person name="Barker E."/>
            <person name="Barker M.S."/>
            <person name="Bennetzen J.L."/>
            <person name="Bonawitz N.D."/>
            <person name="Chapple C."/>
            <person name="Cheng C."/>
            <person name="Correa L.G."/>
            <person name="Dacre M."/>
            <person name="DeBarry J."/>
            <person name="Dreyer I."/>
            <person name="Elias M."/>
            <person name="Engstrom E.M."/>
            <person name="Estelle M."/>
            <person name="Feng L."/>
            <person name="Finet C."/>
            <person name="Floyd S.K."/>
            <person name="Frommer W.B."/>
            <person name="Fujita T."/>
            <person name="Gramzow L."/>
            <person name="Gutensohn M."/>
            <person name="Harholt J."/>
            <person name="Hattori M."/>
            <person name="Heyl A."/>
            <person name="Hirai T."/>
            <person name="Hiwatashi Y."/>
            <person name="Ishikawa M."/>
            <person name="Iwata M."/>
            <person name="Karol K.G."/>
            <person name="Koehler B."/>
            <person name="Kolukisaoglu U."/>
            <person name="Kubo M."/>
            <person name="Kurata T."/>
            <person name="Lalonde S."/>
            <person name="Li K."/>
            <person name="Li Y."/>
            <person name="Litt A."/>
            <person name="Lyons E."/>
            <person name="Manning G."/>
            <person name="Maruyama T."/>
            <person name="Michael T.P."/>
            <person name="Mikami K."/>
            <person name="Miyazaki S."/>
            <person name="Morinaga S."/>
            <person name="Murata T."/>
            <person name="Mueller-Roeber B."/>
            <person name="Nelson D.R."/>
            <person name="Obara M."/>
            <person name="Oguri Y."/>
            <person name="Olmstead R.G."/>
            <person name="Onodera N."/>
            <person name="Petersen B.L."/>
            <person name="Pils B."/>
            <person name="Prigge M."/>
            <person name="Rensing S.A."/>
            <person name="Riano-Pachon D.M."/>
            <person name="Roberts A.W."/>
            <person name="Sato Y."/>
            <person name="Scheller H.V."/>
            <person name="Schulz B."/>
            <person name="Schulz C."/>
            <person name="Shakirov E.V."/>
            <person name="Shibagaki N."/>
            <person name="Shinohara N."/>
            <person name="Shippen D.E."/>
            <person name="Soerensen I."/>
            <person name="Sotooka R."/>
            <person name="Sugimoto N."/>
            <person name="Sugita M."/>
            <person name="Sumikawa N."/>
            <person name="Tanurdzic M."/>
            <person name="Theissen G."/>
            <person name="Ulvskov P."/>
            <person name="Wakazuki S."/>
            <person name="Weng J.K."/>
            <person name="Willats W.W."/>
            <person name="Wipf D."/>
            <person name="Wolf P.G."/>
            <person name="Yang L."/>
            <person name="Zimmer A.D."/>
            <person name="Zhu Q."/>
            <person name="Mitros T."/>
            <person name="Hellsten U."/>
            <person name="Loque D."/>
            <person name="Otillar R."/>
            <person name="Salamov A."/>
            <person name="Schmutz J."/>
            <person name="Shapiro H."/>
            <person name="Lindquist E."/>
            <person name="Lucas S."/>
            <person name="Rokhsar D."/>
            <person name="Grigoriev I.V."/>
        </authorList>
    </citation>
    <scope>NUCLEOTIDE SEQUENCE [LARGE SCALE GENOMIC DNA]</scope>
</reference>
<dbReference type="Pfam" id="PF02631">
    <property type="entry name" value="RecX_HTH2"/>
    <property type="match status" value="1"/>
</dbReference>
<dbReference type="InterPro" id="IPR036388">
    <property type="entry name" value="WH-like_DNA-bd_sf"/>
</dbReference>
<dbReference type="PANTHER" id="PTHR33602">
    <property type="entry name" value="REGULATORY PROTEIN RECX FAMILY PROTEIN"/>
    <property type="match status" value="1"/>
</dbReference>
<dbReference type="OrthoDB" id="543346at2759"/>
<dbReference type="InParanoid" id="D8S520"/>
<evidence type="ECO:0000313" key="9">
    <source>
        <dbReference type="Proteomes" id="UP000001514"/>
    </source>
</evidence>
<feature type="domain" description="RecX second three-helical" evidence="6">
    <location>
        <begin position="332"/>
        <end position="373"/>
    </location>
</feature>
<dbReference type="GO" id="GO:0006282">
    <property type="term" value="P:regulation of DNA repair"/>
    <property type="evidence" value="ECO:0007669"/>
    <property type="project" value="InterPro"/>
</dbReference>
<dbReference type="STRING" id="88036.D8S520"/>
<name>D8S520_SELML</name>
<evidence type="ECO:0000256" key="5">
    <source>
        <dbReference type="SAM" id="MobiDB-lite"/>
    </source>
</evidence>
<evidence type="ECO:0000256" key="3">
    <source>
        <dbReference type="ARBA" id="ARBA00018111"/>
    </source>
</evidence>
<dbReference type="PANTHER" id="PTHR33602:SF1">
    <property type="entry name" value="REGULATORY PROTEIN RECX FAMILY PROTEIN"/>
    <property type="match status" value="1"/>
</dbReference>
<comment type="subcellular location">
    <subcellularLocation>
        <location evidence="1">Cytoplasm</location>
    </subcellularLocation>
</comment>
<keyword evidence="4" id="KW-0963">Cytoplasm</keyword>
<feature type="region of interest" description="Disordered" evidence="5">
    <location>
        <begin position="124"/>
        <end position="182"/>
    </location>
</feature>
<dbReference type="GO" id="GO:0005737">
    <property type="term" value="C:cytoplasm"/>
    <property type="evidence" value="ECO:0007669"/>
    <property type="project" value="UniProtKB-SubCell"/>
</dbReference>
<feature type="compositionally biased region" description="Acidic residues" evidence="5">
    <location>
        <begin position="70"/>
        <end position="79"/>
    </location>
</feature>
<evidence type="ECO:0000256" key="4">
    <source>
        <dbReference type="ARBA" id="ARBA00022490"/>
    </source>
</evidence>